<accession>A0A1Q9EA71</accession>
<gene>
    <name evidence="8" type="ORF">AK812_SmicGene12568</name>
</gene>
<name>A0A1Q9EA71_SYMMI</name>
<evidence type="ECO:0000256" key="3">
    <source>
        <dbReference type="ARBA" id="ARBA00022989"/>
    </source>
</evidence>
<dbReference type="AlphaFoldDB" id="A0A1Q9EA71"/>
<evidence type="ECO:0000313" key="8">
    <source>
        <dbReference type="EMBL" id="OLQ04344.1"/>
    </source>
</evidence>
<dbReference type="OrthoDB" id="448924at2759"/>
<dbReference type="Proteomes" id="UP000186817">
    <property type="component" value="Unassembled WGS sequence"/>
</dbReference>
<dbReference type="Pfam" id="PF20520">
    <property type="entry name" value="Ac45-VOA1_TM"/>
    <property type="match status" value="1"/>
</dbReference>
<evidence type="ECO:0000256" key="5">
    <source>
        <dbReference type="SAM" id="Phobius"/>
    </source>
</evidence>
<evidence type="ECO:0000259" key="7">
    <source>
        <dbReference type="Pfam" id="PF20520"/>
    </source>
</evidence>
<feature type="chain" id="PRO_5012480665" description="V-type proton ATPase subunit S1/VOA1 transmembrane domain-containing protein" evidence="6">
    <location>
        <begin position="16"/>
        <end position="466"/>
    </location>
</feature>
<evidence type="ECO:0000256" key="6">
    <source>
        <dbReference type="SAM" id="SignalP"/>
    </source>
</evidence>
<evidence type="ECO:0000256" key="4">
    <source>
        <dbReference type="ARBA" id="ARBA00023136"/>
    </source>
</evidence>
<keyword evidence="6" id="KW-0732">Signal</keyword>
<sequence length="466" mass="52098">MCLLLGTAWLGTAVCAPGGPAVSDKDDSPTFVSCSSSPSRRSCDMSTPTSLDTWESARSRAVALTLEAFRRGAQEIWEPQEADRAFLVPVALAREWKIPSAEVLDLKRHAVCQNASRIWAQAEGKRTMAVSGKGKELMITPNILTGILIGSLWIAVFLVGFCCLFAVQTPAAFEELSDFPLAVILPRSPSPAERLANLTSFPAYVDQKKQQFVIEGYFRLDWTDNRLATTGELEDVLVAAGAMRMNPMTTSFAYVRLRDNSLAEWYGTGAMNIYEDGQFEMHSLAALFCPSLSYKYIWVYFNLNRRPNSFLMFVVGTAILFIDRKVAPARVTIAVIPVLIMLNLENSASCRGYIQAVHSLAVCFGHDTPAGERPELNYLTWLTSFLFVMKLQNDCGYGAIAEPEFHNTDPHFYRTRLHGRNNIQQPHFRKFLLDVKKYLPGKPLDLSGLLLGVLLVTIIWLAYRWE</sequence>
<feature type="transmembrane region" description="Helical" evidence="5">
    <location>
        <begin position="143"/>
        <end position="167"/>
    </location>
</feature>
<dbReference type="EMBL" id="LSRX01000213">
    <property type="protein sequence ID" value="OLQ04344.1"/>
    <property type="molecule type" value="Genomic_DNA"/>
</dbReference>
<feature type="transmembrane region" description="Helical" evidence="5">
    <location>
        <begin position="446"/>
        <end position="463"/>
    </location>
</feature>
<feature type="domain" description="V-type proton ATPase subunit S1/VOA1 transmembrane" evidence="7">
    <location>
        <begin position="140"/>
        <end position="174"/>
    </location>
</feature>
<dbReference type="InterPro" id="IPR046756">
    <property type="entry name" value="VAS1/VOA1_TM"/>
</dbReference>
<feature type="signal peptide" evidence="6">
    <location>
        <begin position="1"/>
        <end position="15"/>
    </location>
</feature>
<protein>
    <recommendedName>
        <fullName evidence="7">V-type proton ATPase subunit S1/VOA1 transmembrane domain-containing protein</fullName>
    </recommendedName>
</protein>
<evidence type="ECO:0000256" key="2">
    <source>
        <dbReference type="ARBA" id="ARBA00022692"/>
    </source>
</evidence>
<keyword evidence="4 5" id="KW-0472">Membrane</keyword>
<dbReference type="GO" id="GO:0016020">
    <property type="term" value="C:membrane"/>
    <property type="evidence" value="ECO:0007669"/>
    <property type="project" value="UniProtKB-SubCell"/>
</dbReference>
<keyword evidence="2 5" id="KW-0812">Transmembrane</keyword>
<proteinExistence type="predicted"/>
<evidence type="ECO:0000313" key="9">
    <source>
        <dbReference type="Proteomes" id="UP000186817"/>
    </source>
</evidence>
<keyword evidence="3 5" id="KW-1133">Transmembrane helix</keyword>
<keyword evidence="9" id="KW-1185">Reference proteome</keyword>
<comment type="caution">
    <text evidence="8">The sequence shown here is derived from an EMBL/GenBank/DDBJ whole genome shotgun (WGS) entry which is preliminary data.</text>
</comment>
<evidence type="ECO:0000256" key="1">
    <source>
        <dbReference type="ARBA" id="ARBA00004167"/>
    </source>
</evidence>
<comment type="subcellular location">
    <subcellularLocation>
        <location evidence="1">Membrane</location>
        <topology evidence="1">Single-pass membrane protein</topology>
    </subcellularLocation>
</comment>
<reference evidence="8 9" key="1">
    <citation type="submission" date="2016-02" db="EMBL/GenBank/DDBJ databases">
        <title>Genome analysis of coral dinoflagellate symbionts highlights evolutionary adaptations to a symbiotic lifestyle.</title>
        <authorList>
            <person name="Aranda M."/>
            <person name="Li Y."/>
            <person name="Liew Y.J."/>
            <person name="Baumgarten S."/>
            <person name="Simakov O."/>
            <person name="Wilson M."/>
            <person name="Piel J."/>
            <person name="Ashoor H."/>
            <person name="Bougouffa S."/>
            <person name="Bajic V.B."/>
            <person name="Ryu T."/>
            <person name="Ravasi T."/>
            <person name="Bayer T."/>
            <person name="Micklem G."/>
            <person name="Kim H."/>
            <person name="Bhak J."/>
            <person name="Lajeunesse T.C."/>
            <person name="Voolstra C.R."/>
        </authorList>
    </citation>
    <scope>NUCLEOTIDE SEQUENCE [LARGE SCALE GENOMIC DNA]</scope>
    <source>
        <strain evidence="8 9">CCMP2467</strain>
    </source>
</reference>
<organism evidence="8 9">
    <name type="scientific">Symbiodinium microadriaticum</name>
    <name type="common">Dinoflagellate</name>
    <name type="synonym">Zooxanthella microadriatica</name>
    <dbReference type="NCBI Taxonomy" id="2951"/>
    <lineage>
        <taxon>Eukaryota</taxon>
        <taxon>Sar</taxon>
        <taxon>Alveolata</taxon>
        <taxon>Dinophyceae</taxon>
        <taxon>Suessiales</taxon>
        <taxon>Symbiodiniaceae</taxon>
        <taxon>Symbiodinium</taxon>
    </lineage>
</organism>